<feature type="transmembrane region" description="Helical" evidence="9">
    <location>
        <begin position="275"/>
        <end position="293"/>
    </location>
</feature>
<feature type="transmembrane region" description="Helical" evidence="9">
    <location>
        <begin position="35"/>
        <end position="53"/>
    </location>
</feature>
<keyword evidence="6" id="KW-0443">Lipid metabolism</keyword>
<keyword evidence="11" id="KW-1185">Reference proteome</keyword>
<feature type="transmembrane region" description="Helical" evidence="9">
    <location>
        <begin position="65"/>
        <end position="84"/>
    </location>
</feature>
<comment type="caution">
    <text evidence="10">The sequence shown here is derived from an EMBL/GenBank/DDBJ whole genome shotgun (WGS) entry which is preliminary data.</text>
</comment>
<evidence type="ECO:0008006" key="12">
    <source>
        <dbReference type="Google" id="ProtNLM"/>
    </source>
</evidence>
<proteinExistence type="inferred from homology"/>
<feature type="transmembrane region" description="Helical" evidence="9">
    <location>
        <begin position="143"/>
        <end position="167"/>
    </location>
</feature>
<keyword evidence="7 9" id="KW-0472">Membrane</keyword>
<dbReference type="GO" id="GO:0019915">
    <property type="term" value="P:lipid storage"/>
    <property type="evidence" value="ECO:0007669"/>
    <property type="project" value="InterPro"/>
</dbReference>
<evidence type="ECO:0000313" key="10">
    <source>
        <dbReference type="EMBL" id="KAK6186559.1"/>
    </source>
</evidence>
<dbReference type="AlphaFoldDB" id="A0AAN8K8F0"/>
<evidence type="ECO:0000256" key="9">
    <source>
        <dbReference type="SAM" id="Phobius"/>
    </source>
</evidence>
<protein>
    <recommendedName>
        <fullName evidence="12">Fat storage-inducing transmembrane protein</fullName>
    </recommendedName>
</protein>
<dbReference type="GO" id="GO:0010945">
    <property type="term" value="F:coenzyme A diphosphatase activity"/>
    <property type="evidence" value="ECO:0007669"/>
    <property type="project" value="InterPro"/>
</dbReference>
<keyword evidence="3" id="KW-0378">Hydrolase</keyword>
<dbReference type="Proteomes" id="UP001347796">
    <property type="component" value="Unassembled WGS sequence"/>
</dbReference>
<evidence type="ECO:0000313" key="11">
    <source>
        <dbReference type="Proteomes" id="UP001347796"/>
    </source>
</evidence>
<evidence type="ECO:0000256" key="8">
    <source>
        <dbReference type="SAM" id="MobiDB-lite"/>
    </source>
</evidence>
<feature type="transmembrane region" description="Helical" evidence="9">
    <location>
        <begin position="246"/>
        <end position="269"/>
    </location>
</feature>
<evidence type="ECO:0000256" key="1">
    <source>
        <dbReference type="ARBA" id="ARBA00004477"/>
    </source>
</evidence>
<dbReference type="InterPro" id="IPR046401">
    <property type="entry name" value="FITM1/2"/>
</dbReference>
<reference evidence="10 11" key="1">
    <citation type="submission" date="2024-01" db="EMBL/GenBank/DDBJ databases">
        <title>The genome of the rayed Mediterranean limpet Patella caerulea (Linnaeus, 1758).</title>
        <authorList>
            <person name="Anh-Thu Weber A."/>
            <person name="Halstead-Nussloch G."/>
        </authorList>
    </citation>
    <scope>NUCLEOTIDE SEQUENCE [LARGE SCALE GENOMIC DNA]</scope>
    <source>
        <strain evidence="10">AATW-2023a</strain>
        <tissue evidence="10">Whole specimen</tissue>
    </source>
</reference>
<feature type="transmembrane region" description="Helical" evidence="9">
    <location>
        <begin position="104"/>
        <end position="123"/>
    </location>
</feature>
<evidence type="ECO:0000256" key="3">
    <source>
        <dbReference type="ARBA" id="ARBA00022801"/>
    </source>
</evidence>
<gene>
    <name evidence="10" type="ORF">SNE40_008574</name>
</gene>
<evidence type="ECO:0000256" key="2">
    <source>
        <dbReference type="ARBA" id="ARBA00022692"/>
    </source>
</evidence>
<dbReference type="GO" id="GO:0008654">
    <property type="term" value="P:phospholipid biosynthetic process"/>
    <property type="evidence" value="ECO:0007669"/>
    <property type="project" value="TreeGrafter"/>
</dbReference>
<dbReference type="GO" id="GO:0005789">
    <property type="term" value="C:endoplasmic reticulum membrane"/>
    <property type="evidence" value="ECO:0007669"/>
    <property type="project" value="UniProtKB-SubCell"/>
</dbReference>
<evidence type="ECO:0000256" key="4">
    <source>
        <dbReference type="ARBA" id="ARBA00022824"/>
    </source>
</evidence>
<comment type="subcellular location">
    <subcellularLocation>
        <location evidence="1">Endoplasmic reticulum membrane</location>
        <topology evidence="1">Multi-pass membrane protein</topology>
    </subcellularLocation>
</comment>
<name>A0AAN8K8F0_PATCE</name>
<keyword evidence="5 9" id="KW-1133">Transmembrane helix</keyword>
<sequence length="320" mass="36855">MAGVQGDGERRRSSTSNVRDPRYPTNSKPRGKKPIAEPIHLGHFLMIVIMKICRKVLLIDTSVKIGLYLMGVLIGSVICDLYAMPRNFFSDKHNFLNQYFVKLGWGWTFSLMAAFMFMTSFVYCCGDLNKVRRHLMRLGVGTFWWYSCTNMFVFVNNAVGVCTLSSIKDSRECEKAGKSWMGFDISGHVFLLIHCLLIISEEMKCFKDWTKLKDILNDETIAEKKRLTASEVSQARTSHKQLTPLIQINVIAITLLSLLFEFMLLISIVYRFHTLSQKVFAAFIAVGCWFINYRMLYRTKLDVLPCLPGECVINYYKYDL</sequence>
<keyword evidence="2 9" id="KW-0812">Transmembrane</keyword>
<accession>A0AAN8K8F0</accession>
<dbReference type="EMBL" id="JAZGQO010000006">
    <property type="protein sequence ID" value="KAK6186559.1"/>
    <property type="molecule type" value="Genomic_DNA"/>
</dbReference>
<dbReference type="PANTHER" id="PTHR23129:SF0">
    <property type="entry name" value="ACYL-COENZYME A DIPHOSPHATASE FITM2"/>
    <property type="match status" value="1"/>
</dbReference>
<evidence type="ECO:0000256" key="6">
    <source>
        <dbReference type="ARBA" id="ARBA00023098"/>
    </source>
</evidence>
<keyword evidence="4" id="KW-0256">Endoplasmic reticulum</keyword>
<feature type="compositionally biased region" description="Polar residues" evidence="8">
    <location>
        <begin position="14"/>
        <end position="28"/>
    </location>
</feature>
<feature type="region of interest" description="Disordered" evidence="8">
    <location>
        <begin position="1"/>
        <end position="34"/>
    </location>
</feature>
<evidence type="ECO:0000256" key="7">
    <source>
        <dbReference type="ARBA" id="ARBA00023136"/>
    </source>
</evidence>
<organism evidence="10 11">
    <name type="scientific">Patella caerulea</name>
    <name type="common">Rayed Mediterranean limpet</name>
    <dbReference type="NCBI Taxonomy" id="87958"/>
    <lineage>
        <taxon>Eukaryota</taxon>
        <taxon>Metazoa</taxon>
        <taxon>Spiralia</taxon>
        <taxon>Lophotrochozoa</taxon>
        <taxon>Mollusca</taxon>
        <taxon>Gastropoda</taxon>
        <taxon>Patellogastropoda</taxon>
        <taxon>Patelloidea</taxon>
        <taxon>Patellidae</taxon>
        <taxon>Patella</taxon>
    </lineage>
</organism>
<evidence type="ECO:0000256" key="5">
    <source>
        <dbReference type="ARBA" id="ARBA00022989"/>
    </source>
</evidence>
<dbReference type="GO" id="GO:0034389">
    <property type="term" value="P:lipid droplet organization"/>
    <property type="evidence" value="ECO:0007669"/>
    <property type="project" value="InterPro"/>
</dbReference>
<dbReference type="HAMAP" id="MF_03230">
    <property type="entry name" value="FITM2"/>
    <property type="match status" value="1"/>
</dbReference>
<dbReference type="PANTHER" id="PTHR23129">
    <property type="entry name" value="ACYL-COENZYME A DIPHOSPHATASE FITM2"/>
    <property type="match status" value="1"/>
</dbReference>
<dbReference type="InterPro" id="IPR019388">
    <property type="entry name" value="FIT"/>
</dbReference>
<dbReference type="Pfam" id="PF10261">
    <property type="entry name" value="FIT"/>
    <property type="match status" value="2"/>
</dbReference>
<feature type="transmembrane region" description="Helical" evidence="9">
    <location>
        <begin position="179"/>
        <end position="199"/>
    </location>
</feature>